<dbReference type="GO" id="GO:0071916">
    <property type="term" value="F:dipeptide transmembrane transporter activity"/>
    <property type="evidence" value="ECO:0007669"/>
    <property type="project" value="TreeGrafter"/>
</dbReference>
<evidence type="ECO:0000259" key="8">
    <source>
        <dbReference type="PROSITE" id="PS50928"/>
    </source>
</evidence>
<protein>
    <submittedName>
        <fullName evidence="9">Peptide/nickel transport system permease protein</fullName>
    </submittedName>
</protein>
<dbReference type="Gene3D" id="1.10.3720.10">
    <property type="entry name" value="MetI-like"/>
    <property type="match status" value="1"/>
</dbReference>
<dbReference type="EMBL" id="FMAG01000008">
    <property type="protein sequence ID" value="SCB44209.1"/>
    <property type="molecule type" value="Genomic_DNA"/>
</dbReference>
<dbReference type="InterPro" id="IPR035906">
    <property type="entry name" value="MetI-like_sf"/>
</dbReference>
<keyword evidence="5 7" id="KW-1133">Transmembrane helix</keyword>
<feature type="domain" description="ABC transmembrane type-1" evidence="8">
    <location>
        <begin position="84"/>
        <end position="292"/>
    </location>
</feature>
<dbReference type="STRING" id="410764.GA0061103_6429"/>
<dbReference type="AlphaFoldDB" id="A0A1C3WW37"/>
<gene>
    <name evidence="9" type="ORF">GA0061103_6429</name>
</gene>
<dbReference type="Proteomes" id="UP000199101">
    <property type="component" value="Unassembled WGS sequence"/>
</dbReference>
<evidence type="ECO:0000256" key="6">
    <source>
        <dbReference type="ARBA" id="ARBA00023136"/>
    </source>
</evidence>
<feature type="transmembrane region" description="Helical" evidence="7">
    <location>
        <begin position="167"/>
        <end position="185"/>
    </location>
</feature>
<feature type="transmembrane region" description="Helical" evidence="7">
    <location>
        <begin position="90"/>
        <end position="113"/>
    </location>
</feature>
<dbReference type="SUPFAM" id="SSF161098">
    <property type="entry name" value="MetI-like"/>
    <property type="match status" value="1"/>
</dbReference>
<dbReference type="PROSITE" id="PS50928">
    <property type="entry name" value="ABC_TM1"/>
    <property type="match status" value="1"/>
</dbReference>
<evidence type="ECO:0000256" key="7">
    <source>
        <dbReference type="RuleBase" id="RU363032"/>
    </source>
</evidence>
<keyword evidence="6 7" id="KW-0472">Membrane</keyword>
<dbReference type="GO" id="GO:0005886">
    <property type="term" value="C:plasma membrane"/>
    <property type="evidence" value="ECO:0007669"/>
    <property type="project" value="UniProtKB-SubCell"/>
</dbReference>
<feature type="transmembrane region" description="Helical" evidence="7">
    <location>
        <begin position="120"/>
        <end position="147"/>
    </location>
</feature>
<dbReference type="InterPro" id="IPR000515">
    <property type="entry name" value="MetI-like"/>
</dbReference>
<reference evidence="10" key="1">
    <citation type="submission" date="2016-08" db="EMBL/GenBank/DDBJ databases">
        <authorList>
            <person name="Varghese N."/>
            <person name="Submissions Spin"/>
        </authorList>
    </citation>
    <scope>NUCLEOTIDE SEQUENCE [LARGE SCALE GENOMIC DNA]</scope>
    <source>
        <strain evidence="10">HAMBI 2975</strain>
    </source>
</reference>
<comment type="similarity">
    <text evidence="7">Belongs to the binding-protein-dependent transport system permease family.</text>
</comment>
<evidence type="ECO:0000256" key="4">
    <source>
        <dbReference type="ARBA" id="ARBA00022692"/>
    </source>
</evidence>
<keyword evidence="4 7" id="KW-0812">Transmembrane</keyword>
<evidence type="ECO:0000256" key="1">
    <source>
        <dbReference type="ARBA" id="ARBA00004651"/>
    </source>
</evidence>
<sequence>MLVTLALVSIIIFSCVHLLPGDVARAMLGPLADARAVAELNAKLGTDRSVFVQYGQWFHHAITGDFGISLSMRRPVTPEVLKALANSASLAAMTIILVVPLGIGGGVVAGLYQKSALDRLIILSGVSLSVIPDFVSALLLMIVFALWLNWFPLDGPADGSGFWSSTYHLILPALPLVFNLLGYVARMTRAGVVEVINADYTRTAILKGLPPRTVLVRHVLPNALAPTIAVLATQSGALLGGLVVVEALFNIQGLGNLVLTAAKARDFPMLEAGVLTMAAAYAVTSLAGDLLQSLLNPRLRVGHPS</sequence>
<dbReference type="Pfam" id="PF00528">
    <property type="entry name" value="BPD_transp_1"/>
    <property type="match status" value="1"/>
</dbReference>
<comment type="subcellular location">
    <subcellularLocation>
        <location evidence="1 7">Cell membrane</location>
        <topology evidence="1 7">Multi-pass membrane protein</topology>
    </subcellularLocation>
</comment>
<keyword evidence="3" id="KW-1003">Cell membrane</keyword>
<evidence type="ECO:0000256" key="5">
    <source>
        <dbReference type="ARBA" id="ARBA00022989"/>
    </source>
</evidence>
<name>A0A1C3WW37_9HYPH</name>
<dbReference type="PANTHER" id="PTHR43163">
    <property type="entry name" value="DIPEPTIDE TRANSPORT SYSTEM PERMEASE PROTEIN DPPB-RELATED"/>
    <property type="match status" value="1"/>
</dbReference>
<evidence type="ECO:0000256" key="2">
    <source>
        <dbReference type="ARBA" id="ARBA00022448"/>
    </source>
</evidence>
<keyword evidence="10" id="KW-1185">Reference proteome</keyword>
<dbReference type="CDD" id="cd06261">
    <property type="entry name" value="TM_PBP2"/>
    <property type="match status" value="1"/>
</dbReference>
<organism evidence="9 10">
    <name type="scientific">Rhizobium multihospitium</name>
    <dbReference type="NCBI Taxonomy" id="410764"/>
    <lineage>
        <taxon>Bacteria</taxon>
        <taxon>Pseudomonadati</taxon>
        <taxon>Pseudomonadota</taxon>
        <taxon>Alphaproteobacteria</taxon>
        <taxon>Hyphomicrobiales</taxon>
        <taxon>Rhizobiaceae</taxon>
        <taxon>Rhizobium/Agrobacterium group</taxon>
        <taxon>Rhizobium</taxon>
    </lineage>
</organism>
<dbReference type="PANTHER" id="PTHR43163:SF6">
    <property type="entry name" value="DIPEPTIDE TRANSPORT SYSTEM PERMEASE PROTEIN DPPB-RELATED"/>
    <property type="match status" value="1"/>
</dbReference>
<evidence type="ECO:0000256" key="3">
    <source>
        <dbReference type="ARBA" id="ARBA00022475"/>
    </source>
</evidence>
<proteinExistence type="inferred from homology"/>
<evidence type="ECO:0000313" key="10">
    <source>
        <dbReference type="Proteomes" id="UP000199101"/>
    </source>
</evidence>
<evidence type="ECO:0000313" key="9">
    <source>
        <dbReference type="EMBL" id="SCB44209.1"/>
    </source>
</evidence>
<dbReference type="Pfam" id="PF19300">
    <property type="entry name" value="BPD_transp_1_N"/>
    <property type="match status" value="1"/>
</dbReference>
<dbReference type="InterPro" id="IPR045621">
    <property type="entry name" value="BPD_transp_1_N"/>
</dbReference>
<accession>A0A1C3WW37</accession>
<keyword evidence="2 7" id="KW-0813">Transport</keyword>